<dbReference type="Proteomes" id="UP001549691">
    <property type="component" value="Unassembled WGS sequence"/>
</dbReference>
<dbReference type="SMART" id="SM00474">
    <property type="entry name" value="35EXOc"/>
    <property type="match status" value="1"/>
</dbReference>
<evidence type="ECO:0000313" key="3">
    <source>
        <dbReference type="Proteomes" id="UP001549691"/>
    </source>
</evidence>
<dbReference type="Pfam" id="PF01612">
    <property type="entry name" value="DNA_pol_A_exo1"/>
    <property type="match status" value="1"/>
</dbReference>
<keyword evidence="2" id="KW-0540">Nuclease</keyword>
<accession>A0ABV2TNJ0</accession>
<keyword evidence="2" id="KW-0378">Hydrolase</keyword>
<dbReference type="EMBL" id="JBEWZI010000017">
    <property type="protein sequence ID" value="MET7015496.1"/>
    <property type="molecule type" value="Genomic_DNA"/>
</dbReference>
<sequence>MKKTGPSKADTALLPAFAGLPLEAIHVPATAEQFAAAAAEIAAAGVVGFDTESKPTFVTGDVSRGPHVVQFALSDKAFLFQVHREEGRAVLIELLQSRTLIKAGFGLKSDSGQTRAKFGVELGALLDLNEVFRLDGYSGDMGVRAAVGLVMQQNFPKSKHVTTSNWALRELGPKQLLYAANDAYAALKVLQALDRPHADLPIRGLAVK</sequence>
<keyword evidence="2" id="KW-0269">Exonuclease</keyword>
<dbReference type="InterPro" id="IPR052408">
    <property type="entry name" value="Exonuclease_MUT-7-like"/>
</dbReference>
<name>A0ABV2TNJ0_9RHOO</name>
<dbReference type="PANTHER" id="PTHR47765:SF2">
    <property type="entry name" value="EXONUCLEASE MUT-7 HOMOLOG"/>
    <property type="match status" value="1"/>
</dbReference>
<dbReference type="RefSeq" id="WP_354601954.1">
    <property type="nucleotide sequence ID" value="NZ_JBEWZI010000017.1"/>
</dbReference>
<organism evidence="2 3">
    <name type="scientific">Uliginosibacterium flavum</name>
    <dbReference type="NCBI Taxonomy" id="1396831"/>
    <lineage>
        <taxon>Bacteria</taxon>
        <taxon>Pseudomonadati</taxon>
        <taxon>Pseudomonadota</taxon>
        <taxon>Betaproteobacteria</taxon>
        <taxon>Rhodocyclales</taxon>
        <taxon>Zoogloeaceae</taxon>
        <taxon>Uliginosibacterium</taxon>
    </lineage>
</organism>
<dbReference type="InterPro" id="IPR012337">
    <property type="entry name" value="RNaseH-like_sf"/>
</dbReference>
<dbReference type="EC" id="3.1.-.-" evidence="2"/>
<dbReference type="InterPro" id="IPR002562">
    <property type="entry name" value="3'-5'_exonuclease_dom"/>
</dbReference>
<dbReference type="CDD" id="cd06141">
    <property type="entry name" value="WRN_exo"/>
    <property type="match status" value="1"/>
</dbReference>
<evidence type="ECO:0000259" key="1">
    <source>
        <dbReference type="SMART" id="SM00474"/>
    </source>
</evidence>
<dbReference type="SUPFAM" id="SSF53098">
    <property type="entry name" value="Ribonuclease H-like"/>
    <property type="match status" value="1"/>
</dbReference>
<dbReference type="GO" id="GO:0004527">
    <property type="term" value="F:exonuclease activity"/>
    <property type="evidence" value="ECO:0007669"/>
    <property type="project" value="UniProtKB-KW"/>
</dbReference>
<dbReference type="PANTHER" id="PTHR47765">
    <property type="entry name" value="3'-5' EXONUCLEASE DOMAIN-CONTAINING PROTEIN"/>
    <property type="match status" value="1"/>
</dbReference>
<dbReference type="InterPro" id="IPR036397">
    <property type="entry name" value="RNaseH_sf"/>
</dbReference>
<comment type="caution">
    <text evidence="2">The sequence shown here is derived from an EMBL/GenBank/DDBJ whole genome shotgun (WGS) entry which is preliminary data.</text>
</comment>
<gene>
    <name evidence="2" type="ORF">ABXR19_15010</name>
</gene>
<dbReference type="Gene3D" id="3.30.420.10">
    <property type="entry name" value="Ribonuclease H-like superfamily/Ribonuclease H"/>
    <property type="match status" value="1"/>
</dbReference>
<protein>
    <submittedName>
        <fullName evidence="2">3'-5' exonuclease</fullName>
        <ecNumber evidence="2">3.1.-.-</ecNumber>
    </submittedName>
</protein>
<reference evidence="2 3" key="1">
    <citation type="submission" date="2024-07" db="EMBL/GenBank/DDBJ databases">
        <title>Uliginosibacterium flavum JJ3220;KACC:17644.</title>
        <authorList>
            <person name="Kim M.K."/>
        </authorList>
    </citation>
    <scope>NUCLEOTIDE SEQUENCE [LARGE SCALE GENOMIC DNA]</scope>
    <source>
        <strain evidence="2 3">KACC:17644</strain>
    </source>
</reference>
<evidence type="ECO:0000313" key="2">
    <source>
        <dbReference type="EMBL" id="MET7015496.1"/>
    </source>
</evidence>
<proteinExistence type="predicted"/>
<keyword evidence="3" id="KW-1185">Reference proteome</keyword>
<feature type="domain" description="3'-5' exonuclease" evidence="1">
    <location>
        <begin position="25"/>
        <end position="198"/>
    </location>
</feature>